<gene>
    <name evidence="1" type="ORF">MRATA1EN22A_LOCUS9751</name>
</gene>
<organism evidence="1 2">
    <name type="scientific">Rangifer tarandus platyrhynchus</name>
    <name type="common">Svalbard reindeer</name>
    <dbReference type="NCBI Taxonomy" id="3082113"/>
    <lineage>
        <taxon>Eukaryota</taxon>
        <taxon>Metazoa</taxon>
        <taxon>Chordata</taxon>
        <taxon>Craniata</taxon>
        <taxon>Vertebrata</taxon>
        <taxon>Euteleostomi</taxon>
        <taxon>Mammalia</taxon>
        <taxon>Eutheria</taxon>
        <taxon>Laurasiatheria</taxon>
        <taxon>Artiodactyla</taxon>
        <taxon>Ruminantia</taxon>
        <taxon>Pecora</taxon>
        <taxon>Cervidae</taxon>
        <taxon>Odocoileinae</taxon>
        <taxon>Rangifer</taxon>
    </lineage>
</organism>
<dbReference type="Proteomes" id="UP001162501">
    <property type="component" value="Chromosome 20"/>
</dbReference>
<accession>A0AC59YS44</accession>
<reference evidence="1" key="2">
    <citation type="submission" date="2025-03" db="EMBL/GenBank/DDBJ databases">
        <authorList>
            <consortium name="ELIXIR-Norway"/>
            <consortium name="Elixir Norway"/>
        </authorList>
    </citation>
    <scope>NUCLEOTIDE SEQUENCE</scope>
</reference>
<evidence type="ECO:0000313" key="1">
    <source>
        <dbReference type="EMBL" id="CAM9947553.1"/>
    </source>
</evidence>
<name>A0AC59YS44_RANTA</name>
<dbReference type="EMBL" id="OX596104">
    <property type="protein sequence ID" value="CAM9947553.1"/>
    <property type="molecule type" value="Genomic_DNA"/>
</dbReference>
<reference evidence="1" key="1">
    <citation type="submission" date="2023-05" db="EMBL/GenBank/DDBJ databases">
        <authorList>
            <consortium name="ELIXIR-Norway"/>
        </authorList>
    </citation>
    <scope>NUCLEOTIDE SEQUENCE</scope>
</reference>
<sequence length="161" mass="17418">MRVMRARGGQRGQDPLGQARNVGSDPHRHGLTCRQPWPLRARPQLPSQEEASRELQKPPPQQERGPAASCCSGPKRKSVWEARAFCPSAGLARPLPGRPQPQPQLGAQGHHAGLAWGRLDPTQAQPAGSRVENKLPSLGRSRVVGPGHSQTWPGTQQKPKG</sequence>
<evidence type="ECO:0000313" key="2">
    <source>
        <dbReference type="Proteomes" id="UP001162501"/>
    </source>
</evidence>
<protein>
    <submittedName>
        <fullName evidence="1">Uncharacterized protein</fullName>
    </submittedName>
</protein>
<proteinExistence type="predicted"/>